<evidence type="ECO:0000313" key="3">
    <source>
        <dbReference type="EMBL" id="MBD8891740.1"/>
    </source>
</evidence>
<gene>
    <name evidence="3" type="ORF">IG616_09275</name>
</gene>
<keyword evidence="4" id="KW-1185">Reference proteome</keyword>
<keyword evidence="2" id="KW-1133">Transmembrane helix</keyword>
<feature type="transmembrane region" description="Helical" evidence="2">
    <location>
        <begin position="129"/>
        <end position="149"/>
    </location>
</feature>
<feature type="transmembrane region" description="Helical" evidence="2">
    <location>
        <begin position="337"/>
        <end position="357"/>
    </location>
</feature>
<feature type="transmembrane region" description="Helical" evidence="2">
    <location>
        <begin position="216"/>
        <end position="235"/>
    </location>
</feature>
<evidence type="ECO:0000313" key="4">
    <source>
        <dbReference type="Proteomes" id="UP000632063"/>
    </source>
</evidence>
<dbReference type="Pfam" id="PF10129">
    <property type="entry name" value="OpgC_C"/>
    <property type="match status" value="1"/>
</dbReference>
<dbReference type="EMBL" id="JACYXI010000005">
    <property type="protein sequence ID" value="MBD8891740.1"/>
    <property type="molecule type" value="Genomic_DNA"/>
</dbReference>
<evidence type="ECO:0000256" key="1">
    <source>
        <dbReference type="SAM" id="MobiDB-lite"/>
    </source>
</evidence>
<feature type="region of interest" description="Disordered" evidence="1">
    <location>
        <begin position="368"/>
        <end position="392"/>
    </location>
</feature>
<dbReference type="Proteomes" id="UP000632063">
    <property type="component" value="Unassembled WGS sequence"/>
</dbReference>
<feature type="transmembrane region" description="Helical" evidence="2">
    <location>
        <begin position="260"/>
        <end position="277"/>
    </location>
</feature>
<feature type="transmembrane region" description="Helical" evidence="2">
    <location>
        <begin position="66"/>
        <end position="84"/>
    </location>
</feature>
<reference evidence="4" key="1">
    <citation type="submission" date="2020-09" db="EMBL/GenBank/DDBJ databases">
        <title>The genome sequence of strain Labrenzia suaedae 4C16A.</title>
        <authorList>
            <person name="Liu Y."/>
        </authorList>
    </citation>
    <scope>NUCLEOTIDE SEQUENCE [LARGE SCALE GENOMIC DNA]</scope>
    <source>
        <strain evidence="4">4C16A</strain>
    </source>
</reference>
<dbReference type="PANTHER" id="PTHR38592:SF3">
    <property type="entry name" value="BLL4819 PROTEIN"/>
    <property type="match status" value="1"/>
</dbReference>
<name>A0ABR9CLK5_9HYPH</name>
<reference evidence="3 4" key="2">
    <citation type="journal article" date="2021" name="Int. J. Syst. Evol. Microbiol.">
        <title>Roseibium litorale sp. nov., isolated from a tidal flat sediment and proposal for the reclassification of Labrenzia polysiphoniae as Roseibium polysiphoniae comb. nov.</title>
        <authorList>
            <person name="Liu Y."/>
            <person name="Pei T."/>
            <person name="Du J."/>
            <person name="Chao M."/>
            <person name="Deng M.R."/>
            <person name="Zhu H."/>
        </authorList>
    </citation>
    <scope>NUCLEOTIDE SEQUENCE [LARGE SCALE GENOMIC DNA]</scope>
    <source>
        <strain evidence="3 4">4C16A</strain>
    </source>
</reference>
<comment type="caution">
    <text evidence="3">The sequence shown here is derived from an EMBL/GenBank/DDBJ whole genome shotgun (WGS) entry which is preliminary data.</text>
</comment>
<feature type="transmembrane region" description="Helical" evidence="2">
    <location>
        <begin position="185"/>
        <end position="204"/>
    </location>
</feature>
<protein>
    <submittedName>
        <fullName evidence="3">OpgC domain-containing protein</fullName>
    </submittedName>
</protein>
<feature type="compositionally biased region" description="Polar residues" evidence="1">
    <location>
        <begin position="382"/>
        <end position="392"/>
    </location>
</feature>
<dbReference type="InterPro" id="IPR014550">
    <property type="entry name" value="UCP028704_OpgC"/>
</dbReference>
<dbReference type="PANTHER" id="PTHR38592">
    <property type="entry name" value="BLL4819 PROTEIN"/>
    <property type="match status" value="1"/>
</dbReference>
<keyword evidence="2" id="KW-0472">Membrane</keyword>
<dbReference type="PIRSF" id="PIRSF028704">
    <property type="entry name" value="UPC028704"/>
    <property type="match status" value="1"/>
</dbReference>
<feature type="transmembrane region" description="Helical" evidence="2">
    <location>
        <begin position="156"/>
        <end position="173"/>
    </location>
</feature>
<proteinExistence type="predicted"/>
<keyword evidence="2" id="KW-0812">Transmembrane</keyword>
<organism evidence="3 4">
    <name type="scientific">Roseibium litorale</name>
    <dbReference type="NCBI Taxonomy" id="2803841"/>
    <lineage>
        <taxon>Bacteria</taxon>
        <taxon>Pseudomonadati</taxon>
        <taxon>Pseudomonadota</taxon>
        <taxon>Alphaproteobacteria</taxon>
        <taxon>Hyphomicrobiales</taxon>
        <taxon>Stappiaceae</taxon>
        <taxon>Roseibium</taxon>
    </lineage>
</organism>
<feature type="transmembrane region" description="Helical" evidence="2">
    <location>
        <begin position="298"/>
        <end position="317"/>
    </location>
</feature>
<sequence>MFIIYIAHLPNSWWALWIPARFGYSDATEIFVFCSGMASAIAFGKVFDFHGLGLGTARILHRMWQVYWAHIGQFLVIASGLVVVQNSGYLTLCCNLDYNYVEALNLHRFFNSPETTLPRLLTLTYVPNYFDILPMYIVILGLVPVMMAVARFSVPAGFVLSVSLWLLANFGYLNLPAEPWSDRPWFFNPFAWQLIFFTGFAFMRGWIPAPPVDRRLVILAAVLVIGTIPLAWFRIQEAVPGISQFNADIEPLRVKTEFGILRFMHFLSLAYLAWVAAGQHGRRLLATKGSLWGKTVHVVQKVGQQSLPVFMASLAIAQAAAMLRDMAGAHDTLMGQILSNGLGLLALVAVAYVAGWFKSQPWRKQPVAPLSKPVSNAGPHTVASQNKVLEKA</sequence>
<accession>A0ABR9CLK5</accession>
<evidence type="ECO:0000256" key="2">
    <source>
        <dbReference type="SAM" id="Phobius"/>
    </source>
</evidence>